<evidence type="ECO:0000259" key="6">
    <source>
        <dbReference type="Pfam" id="PF07992"/>
    </source>
</evidence>
<comment type="similarity">
    <text evidence="1">Belongs to the NADH dehydrogenase family.</text>
</comment>
<dbReference type="PRINTS" id="PR00368">
    <property type="entry name" value="FADPNR"/>
</dbReference>
<evidence type="ECO:0000256" key="5">
    <source>
        <dbReference type="ARBA" id="ARBA00023027"/>
    </source>
</evidence>
<dbReference type="PRINTS" id="PR00411">
    <property type="entry name" value="PNDRDTASEI"/>
</dbReference>
<dbReference type="Proteomes" id="UP000005143">
    <property type="component" value="Unassembled WGS sequence"/>
</dbReference>
<dbReference type="InterPro" id="IPR036188">
    <property type="entry name" value="FAD/NAD-bd_sf"/>
</dbReference>
<dbReference type="EC" id="1.6.99.3" evidence="7"/>
<keyword evidence="5" id="KW-0520">NAD</keyword>
<sequence length="450" mass="48569">MAWNIVIAGGGFGGLEAARKLERLLPRHSARLTLVSDQNFMLYTPLLPGAAAGTLEPRHAVVPLREQLRDTDVRLGSVSGADPQRKVLQMTTGDGRELELPYDQLIVAVGSVSRTLPIPGLAEHAVGMKTLPEAIALRNRLLQSLEVAEGIDDPAAREAWLTFVFVGAGYAGLEGLAELQDFATDLLDRYPRCRVQGVRFVLVEARDRVMPEIPESLASFATDELQARGIEIRTGTTIDAITESTATLAGGEVVPTRTVVWTAGVKPSPVVQRLGLPLHEQSGRIVVERTLRVPGVDGVWAIGDAAHVPDPRDLTKPAPPTAQHAIRQGRKVAQNVAGALSGSRPKDFRYKTLGVFVDLGRGKAVASTLGLRWSGVPAWFLARTYHLLSMPGLTRKIRLVADWTVGLFFGRDGSELGRLGHPGRLDTPDRIALERDAAAAERDVEPPAKT</sequence>
<dbReference type="SUPFAM" id="SSF51905">
    <property type="entry name" value="FAD/NAD(P)-binding domain"/>
    <property type="match status" value="1"/>
</dbReference>
<keyword evidence="3" id="KW-0274">FAD</keyword>
<dbReference type="PANTHER" id="PTHR43706:SF45">
    <property type="entry name" value="NADH DEHYDROGENASE-LIKE PROTEIN RV1812C"/>
    <property type="match status" value="1"/>
</dbReference>
<evidence type="ECO:0000256" key="4">
    <source>
        <dbReference type="ARBA" id="ARBA00023002"/>
    </source>
</evidence>
<dbReference type="Gene3D" id="3.50.50.100">
    <property type="match status" value="1"/>
</dbReference>
<gene>
    <name evidence="7" type="ORF">PAI11_42020</name>
</gene>
<dbReference type="GO" id="GO:0003954">
    <property type="term" value="F:NADH dehydrogenase activity"/>
    <property type="evidence" value="ECO:0007669"/>
    <property type="project" value="InterPro"/>
</dbReference>
<reference evidence="7 8" key="1">
    <citation type="journal article" date="2013" name="Biodegradation">
        <title>Quantitative proteomic analysis of ibuprofen-degrading Patulibacter sp. strain I11.</title>
        <authorList>
            <person name="Almeida B."/>
            <person name="Kjeldal H."/>
            <person name="Lolas I."/>
            <person name="Knudsen A.D."/>
            <person name="Carvalho G."/>
            <person name="Nielsen K.L."/>
            <person name="Barreto Crespo M.T."/>
            <person name="Stensballe A."/>
            <person name="Nielsen J.L."/>
        </authorList>
    </citation>
    <scope>NUCLEOTIDE SEQUENCE [LARGE SCALE GENOMIC DNA]</scope>
    <source>
        <strain evidence="7 8">I11</strain>
    </source>
</reference>
<keyword evidence="2" id="KW-0285">Flavoprotein</keyword>
<proteinExistence type="inferred from homology"/>
<dbReference type="InterPro" id="IPR045024">
    <property type="entry name" value="NDH-2"/>
</dbReference>
<dbReference type="EMBL" id="AGUD01000308">
    <property type="protein sequence ID" value="EHN08954.1"/>
    <property type="molecule type" value="Genomic_DNA"/>
</dbReference>
<evidence type="ECO:0000256" key="3">
    <source>
        <dbReference type="ARBA" id="ARBA00022827"/>
    </source>
</evidence>
<dbReference type="AlphaFoldDB" id="H0EBH3"/>
<protein>
    <submittedName>
        <fullName evidence="7">NADH dehydrogenase</fullName>
        <ecNumber evidence="7">1.6.99.3</ecNumber>
    </submittedName>
</protein>
<dbReference type="InterPro" id="IPR023753">
    <property type="entry name" value="FAD/NAD-binding_dom"/>
</dbReference>
<feature type="domain" description="FAD/NAD(P)-binding" evidence="6">
    <location>
        <begin position="4"/>
        <end position="329"/>
    </location>
</feature>
<comment type="caution">
    <text evidence="7">The sequence shown here is derived from an EMBL/GenBank/DDBJ whole genome shotgun (WGS) entry which is preliminary data.</text>
</comment>
<evidence type="ECO:0000256" key="1">
    <source>
        <dbReference type="ARBA" id="ARBA00005272"/>
    </source>
</evidence>
<evidence type="ECO:0000313" key="7">
    <source>
        <dbReference type="EMBL" id="EHN08954.1"/>
    </source>
</evidence>
<keyword evidence="4 7" id="KW-0560">Oxidoreductase</keyword>
<organism evidence="7 8">
    <name type="scientific">Patulibacter medicamentivorans</name>
    <dbReference type="NCBI Taxonomy" id="1097667"/>
    <lineage>
        <taxon>Bacteria</taxon>
        <taxon>Bacillati</taxon>
        <taxon>Actinomycetota</taxon>
        <taxon>Thermoleophilia</taxon>
        <taxon>Solirubrobacterales</taxon>
        <taxon>Patulibacteraceae</taxon>
        <taxon>Patulibacter</taxon>
    </lineage>
</organism>
<dbReference type="PANTHER" id="PTHR43706">
    <property type="entry name" value="NADH DEHYDROGENASE"/>
    <property type="match status" value="1"/>
</dbReference>
<dbReference type="RefSeq" id="WP_007578969.1">
    <property type="nucleotide sequence ID" value="NZ_AGUD01000308.1"/>
</dbReference>
<evidence type="ECO:0000313" key="8">
    <source>
        <dbReference type="Proteomes" id="UP000005143"/>
    </source>
</evidence>
<evidence type="ECO:0000256" key="2">
    <source>
        <dbReference type="ARBA" id="ARBA00022630"/>
    </source>
</evidence>
<name>H0EBH3_9ACTN</name>
<dbReference type="OrthoDB" id="9781621at2"/>
<keyword evidence="8" id="KW-1185">Reference proteome</keyword>
<dbReference type="PATRIC" id="fig|1097667.3.peg.4167"/>
<accession>H0EBH3</accession>
<dbReference type="Pfam" id="PF07992">
    <property type="entry name" value="Pyr_redox_2"/>
    <property type="match status" value="1"/>
</dbReference>